<proteinExistence type="inferred from homology"/>
<keyword evidence="3" id="KW-0479">Metal-binding</keyword>
<evidence type="ECO:0000256" key="1">
    <source>
        <dbReference type="ARBA" id="ARBA00008102"/>
    </source>
</evidence>
<dbReference type="GO" id="GO:0007399">
    <property type="term" value="P:nervous system development"/>
    <property type="evidence" value="ECO:0007669"/>
    <property type="project" value="TreeGrafter"/>
</dbReference>
<dbReference type="InterPro" id="IPR014756">
    <property type="entry name" value="Ig_E-set"/>
</dbReference>
<keyword evidence="10" id="KW-1185">Reference proteome</keyword>
<dbReference type="SUPFAM" id="SSF57903">
    <property type="entry name" value="FYVE/PHD zinc finger"/>
    <property type="match status" value="1"/>
</dbReference>
<evidence type="ECO:0000256" key="4">
    <source>
        <dbReference type="ARBA" id="ARBA00022771"/>
    </source>
</evidence>
<dbReference type="InterPro" id="IPR037036">
    <property type="entry name" value="PDED_dom_sf"/>
</dbReference>
<dbReference type="Pfam" id="PF05351">
    <property type="entry name" value="GMP_PDE_delta"/>
    <property type="match status" value="1"/>
</dbReference>
<dbReference type="GO" id="GO:0008289">
    <property type="term" value="F:lipid binding"/>
    <property type="evidence" value="ECO:0007669"/>
    <property type="project" value="UniProtKB-KW"/>
</dbReference>
<keyword evidence="4 8" id="KW-0863">Zinc-finger</keyword>
<dbReference type="Gene3D" id="6.10.20.60">
    <property type="entry name" value="PHD finger protein 12"/>
    <property type="match status" value="1"/>
</dbReference>
<keyword evidence="7" id="KW-0446">Lipid-binding</keyword>
<dbReference type="InterPro" id="IPR013083">
    <property type="entry name" value="Znf_RING/FYVE/PHD"/>
</dbReference>
<keyword evidence="5" id="KW-0862">Zinc</keyword>
<evidence type="ECO:0000313" key="10">
    <source>
        <dbReference type="Proteomes" id="UP000887566"/>
    </source>
</evidence>
<feature type="domain" description="PHD-type" evidence="9">
    <location>
        <begin position="146"/>
        <end position="196"/>
    </location>
</feature>
<evidence type="ECO:0000256" key="3">
    <source>
        <dbReference type="ARBA" id="ARBA00022723"/>
    </source>
</evidence>
<dbReference type="PANTHER" id="PTHR12951">
    <property type="entry name" value="RETINAL PROTEIN 4"/>
    <property type="match status" value="1"/>
</dbReference>
<dbReference type="PROSITE" id="PS50016">
    <property type="entry name" value="ZF_PHD_2"/>
    <property type="match status" value="1"/>
</dbReference>
<protein>
    <submittedName>
        <fullName evidence="11">PHD-type domain-containing protein</fullName>
    </submittedName>
</protein>
<dbReference type="Pfam" id="PF16737">
    <property type="entry name" value="PHF12_MRG_bd"/>
    <property type="match status" value="1"/>
</dbReference>
<dbReference type="InterPro" id="IPR008015">
    <property type="entry name" value="PDED_dom"/>
</dbReference>
<sequence length="647" mass="73194">MQNQSGHQPIFAYSIRFDFGRIDSGLNGVLNGRAAKAGASSNATALPINAGDERVMSNMTEAERNNAVVKAMLEKIPPGKLRSNPLSVLAEAAAAVNSSEFALPDDIRCPVELPGDDAVSWRNRAEKWRRLPHERDANGMVPRKPLKLCYMCSRCCRDALLVQCDFCPLTFHLDCLDPPLAAAPKERWMCPNHVEHALDQKLLHSLSLTERMSLWKKHARQPVDELSVKLDFLHKTHTTADDDRSVWHPPKLQRVSVPVAVKDLYRRRWRDPRLEYARDLKATTEEQNQLLNYSRAGVEVDGVLYRPSGSPSANNKKLTTACCSCDAKSDTDDGASAAGWDGAAPLRHGGRCCGVNRRSEEEKEEWPREATAIARCEWSVGEHGCVKVCVTMDKGRTGLAVAVVTGGSASIAALLGVLRRRERPRQPVPPVEMPEMRRSANSDNQIREPITEEELRQCDFVTPDQVLRLNKITSDYLCQPEDNVYEIEFTRFKIRDLDTSQVLFEIAKPSAEDDMDDVEHSPEEVDPNAGRFVRYQFTPQFLHLKHVGATVEFGVGTKPVNNFRMIERHFFRDRLLKSFDFEFGFCIPNSKNTCEHIYEFPQLSDNLLQEMINHPYETRSDSFYFVDDRLIMHNKADYAYNGGMTEL</sequence>
<dbReference type="CDD" id="cd15534">
    <property type="entry name" value="PHD2_PHF12_Rco1"/>
    <property type="match status" value="1"/>
</dbReference>
<evidence type="ECO:0000256" key="8">
    <source>
        <dbReference type="PROSITE-ProRule" id="PRU00146"/>
    </source>
</evidence>
<comment type="similarity">
    <text evidence="1">Belongs to the PDE6D/unc-119 family.</text>
</comment>
<dbReference type="GO" id="GO:0005929">
    <property type="term" value="C:cilium"/>
    <property type="evidence" value="ECO:0007669"/>
    <property type="project" value="TreeGrafter"/>
</dbReference>
<dbReference type="Proteomes" id="UP000887566">
    <property type="component" value="Unplaced"/>
</dbReference>
<evidence type="ECO:0000313" key="11">
    <source>
        <dbReference type="WBParaSite" id="PSAMB.scaffold25size111298.g874.t1"/>
    </source>
</evidence>
<name>A0A914VW75_9BILA</name>
<dbReference type="SUPFAM" id="SSF81296">
    <property type="entry name" value="E set domains"/>
    <property type="match status" value="1"/>
</dbReference>
<evidence type="ECO:0000256" key="2">
    <source>
        <dbReference type="ARBA" id="ARBA00022448"/>
    </source>
</evidence>
<evidence type="ECO:0000256" key="7">
    <source>
        <dbReference type="ARBA" id="ARBA00023121"/>
    </source>
</evidence>
<evidence type="ECO:0000259" key="9">
    <source>
        <dbReference type="PROSITE" id="PS50016"/>
    </source>
</evidence>
<dbReference type="InterPro" id="IPR051519">
    <property type="entry name" value="PDE6D_unc-119_myristoyl-bd"/>
</dbReference>
<dbReference type="WBParaSite" id="PSAMB.scaffold25size111298.g874.t1">
    <property type="protein sequence ID" value="PSAMB.scaffold25size111298.g874.t1"/>
    <property type="gene ID" value="PSAMB.scaffold25size111298.g874"/>
</dbReference>
<evidence type="ECO:0000256" key="6">
    <source>
        <dbReference type="ARBA" id="ARBA00022927"/>
    </source>
</evidence>
<dbReference type="GO" id="GO:0042953">
    <property type="term" value="P:lipoprotein transport"/>
    <property type="evidence" value="ECO:0007669"/>
    <property type="project" value="TreeGrafter"/>
</dbReference>
<dbReference type="SMART" id="SM00249">
    <property type="entry name" value="PHD"/>
    <property type="match status" value="1"/>
</dbReference>
<dbReference type="GO" id="GO:0060271">
    <property type="term" value="P:cilium assembly"/>
    <property type="evidence" value="ECO:0007669"/>
    <property type="project" value="TreeGrafter"/>
</dbReference>
<keyword evidence="2" id="KW-0813">Transport</keyword>
<organism evidence="10 11">
    <name type="scientific">Plectus sambesii</name>
    <dbReference type="NCBI Taxonomy" id="2011161"/>
    <lineage>
        <taxon>Eukaryota</taxon>
        <taxon>Metazoa</taxon>
        <taxon>Ecdysozoa</taxon>
        <taxon>Nematoda</taxon>
        <taxon>Chromadorea</taxon>
        <taxon>Plectida</taxon>
        <taxon>Plectina</taxon>
        <taxon>Plectoidea</taxon>
        <taxon>Plectidae</taxon>
        <taxon>Plectus</taxon>
    </lineage>
</organism>
<dbReference type="Gene3D" id="3.30.40.10">
    <property type="entry name" value="Zinc/RING finger domain, C3HC4 (zinc finger)"/>
    <property type="match status" value="1"/>
</dbReference>
<dbReference type="PANTHER" id="PTHR12951:SF1">
    <property type="entry name" value="PROTEIN UNC-119 HOMOLOG"/>
    <property type="match status" value="1"/>
</dbReference>
<evidence type="ECO:0000256" key="5">
    <source>
        <dbReference type="ARBA" id="ARBA00022833"/>
    </source>
</evidence>
<reference evidence="11" key="1">
    <citation type="submission" date="2022-11" db="UniProtKB">
        <authorList>
            <consortium name="WormBaseParasite"/>
        </authorList>
    </citation>
    <scope>IDENTIFICATION</scope>
</reference>
<dbReference type="InterPro" id="IPR031966">
    <property type="entry name" value="PHF12_MRG-bd"/>
</dbReference>
<keyword evidence="6" id="KW-0653">Protein transport</keyword>
<dbReference type="InterPro" id="IPR001965">
    <property type="entry name" value="Znf_PHD"/>
</dbReference>
<dbReference type="Gene3D" id="2.70.50.40">
    <property type="entry name" value="GMP phosphodiesterase, delta subunit"/>
    <property type="match status" value="1"/>
</dbReference>
<dbReference type="FunFam" id="2.70.50.40:FF:000001">
    <property type="entry name" value="protein unc-119 homolog A"/>
    <property type="match status" value="1"/>
</dbReference>
<dbReference type="InterPro" id="IPR038098">
    <property type="entry name" value="PHF12_MRG-bd_sf"/>
</dbReference>
<dbReference type="InterPro" id="IPR011011">
    <property type="entry name" value="Znf_FYVE_PHD"/>
</dbReference>
<accession>A0A914VW75</accession>
<dbReference type="GO" id="GO:0008270">
    <property type="term" value="F:zinc ion binding"/>
    <property type="evidence" value="ECO:0007669"/>
    <property type="project" value="UniProtKB-KW"/>
</dbReference>
<dbReference type="AlphaFoldDB" id="A0A914VW75"/>
<dbReference type="Pfam" id="PF00628">
    <property type="entry name" value="PHD"/>
    <property type="match status" value="1"/>
</dbReference>
<dbReference type="InterPro" id="IPR019787">
    <property type="entry name" value="Znf_PHD-finger"/>
</dbReference>